<comment type="caution">
    <text evidence="1">The sequence shown here is derived from an EMBL/GenBank/DDBJ whole genome shotgun (WGS) entry which is preliminary data.</text>
</comment>
<evidence type="ECO:0000313" key="1">
    <source>
        <dbReference type="EMBL" id="CAJ2654050.1"/>
    </source>
</evidence>
<accession>A0ACB0KB00</accession>
<keyword evidence="2" id="KW-1185">Reference proteome</keyword>
<dbReference type="EMBL" id="CASHSV030000206">
    <property type="protein sequence ID" value="CAJ2654050.1"/>
    <property type="molecule type" value="Genomic_DNA"/>
</dbReference>
<gene>
    <name evidence="1" type="ORF">MILVUS5_LOCUS21282</name>
</gene>
<name>A0ACB0KB00_TRIPR</name>
<proteinExistence type="predicted"/>
<organism evidence="1 2">
    <name type="scientific">Trifolium pratense</name>
    <name type="common">Red clover</name>
    <dbReference type="NCBI Taxonomy" id="57577"/>
    <lineage>
        <taxon>Eukaryota</taxon>
        <taxon>Viridiplantae</taxon>
        <taxon>Streptophyta</taxon>
        <taxon>Embryophyta</taxon>
        <taxon>Tracheophyta</taxon>
        <taxon>Spermatophyta</taxon>
        <taxon>Magnoliopsida</taxon>
        <taxon>eudicotyledons</taxon>
        <taxon>Gunneridae</taxon>
        <taxon>Pentapetalae</taxon>
        <taxon>rosids</taxon>
        <taxon>fabids</taxon>
        <taxon>Fabales</taxon>
        <taxon>Fabaceae</taxon>
        <taxon>Papilionoideae</taxon>
        <taxon>50 kb inversion clade</taxon>
        <taxon>NPAAA clade</taxon>
        <taxon>Hologalegina</taxon>
        <taxon>IRL clade</taxon>
        <taxon>Trifolieae</taxon>
        <taxon>Trifolium</taxon>
    </lineage>
</organism>
<evidence type="ECO:0000313" key="2">
    <source>
        <dbReference type="Proteomes" id="UP001177021"/>
    </source>
</evidence>
<reference evidence="1" key="1">
    <citation type="submission" date="2023-10" db="EMBL/GenBank/DDBJ databases">
        <authorList>
            <person name="Rodriguez Cubillos JULIANA M."/>
            <person name="De Vega J."/>
        </authorList>
    </citation>
    <scope>NUCLEOTIDE SEQUENCE</scope>
</reference>
<protein>
    <submittedName>
        <fullName evidence="1">Uncharacterized protein</fullName>
    </submittedName>
</protein>
<dbReference type="Proteomes" id="UP001177021">
    <property type="component" value="Unassembled WGS sequence"/>
</dbReference>
<sequence>MKHEVRILFDQFHGNECLPKSFFSYFITLIPKVTTPQALGEFRPISLLGCLYKLVSKVLAARLANVIGSLIPNTQSAFIKGRNLVEGVVAVNEVIDYAKKTRASCLIFKVDFEKAYDSVDWGFLDYILRRFGFCDKWRAWMRTCVCSGNMSVLVNGCPTEEINIKRGLKQGDPLAPHLFLLVAEGLGALMRKAVEIDRFKPFRVGRDGLPVSILQYADDTLCIGEASVENLWSLKAVLRGFELASGLKVNFWKSNIIGVNVPNDFMEMAATFLNCRIGNTPFKYLGLPVGANPKLMSTWKPMLDVIRSRIGSWGNKYLSFGGRIVMLNAVLNAVPIFYLSYLKMPVNVWKEVVRIQRKFLWSGLSNRSKISWVKWEDVCRPKKDGGLGVRDLRLTNLSLLAKWRWKLLLSEGSLWMEIVVAKYGNGAVGRNNLGENHISRVGSSWWRNICLLDKDHRWFELGVTKVLGDGNSTSFWNDVWVGTQSLAVAFPRLFAISVQQQMTLSQMGGVEPDGWRWRLLWRRNFFAWEEALYLQLIEVIHGFQPVTQEDSWRWKADPQSGFSAKSAYQRLIMLLRPASGLGQLQLYAFNNIWKSPAPSKVISFSWRLLLDRIPTKENLFLRGVTGGINNNCSLCNVHSESTAHLFLHCDITAKMWYSIVRWIGQPLLLPPTIPLSFSMLVGCGKGKRGKKGMMLIWHTFIWMVWRTRNNKIFNNGNIDVDDAVEMIKCLSWQWYIERMAKNPCLFYEWRWDPGDCFWR</sequence>